<evidence type="ECO:0000313" key="1">
    <source>
        <dbReference type="EMBL" id="TEB05873.1"/>
    </source>
</evidence>
<organism evidence="1 2">
    <name type="scientific">Pelotomaculum schinkii</name>
    <dbReference type="NCBI Taxonomy" id="78350"/>
    <lineage>
        <taxon>Bacteria</taxon>
        <taxon>Bacillati</taxon>
        <taxon>Bacillota</taxon>
        <taxon>Clostridia</taxon>
        <taxon>Eubacteriales</taxon>
        <taxon>Desulfotomaculaceae</taxon>
        <taxon>Pelotomaculum</taxon>
    </lineage>
</organism>
<reference evidence="1 2" key="1">
    <citation type="journal article" date="2018" name="Environ. Microbiol.">
        <title>Novel energy conservation strategies and behaviour of Pelotomaculum schinkii driving syntrophic propionate catabolism.</title>
        <authorList>
            <person name="Hidalgo-Ahumada C.A.P."/>
            <person name="Nobu M.K."/>
            <person name="Narihiro T."/>
            <person name="Tamaki H."/>
            <person name="Liu W.T."/>
            <person name="Kamagata Y."/>
            <person name="Stams A.J.M."/>
            <person name="Imachi H."/>
            <person name="Sousa D.Z."/>
        </authorList>
    </citation>
    <scope>NUCLEOTIDE SEQUENCE [LARGE SCALE GENOMIC DNA]</scope>
    <source>
        <strain evidence="1 2">HH</strain>
    </source>
</reference>
<dbReference type="RefSeq" id="WP_190258571.1">
    <property type="nucleotide sequence ID" value="NZ_QFGA01000002.1"/>
</dbReference>
<keyword evidence="2" id="KW-1185">Reference proteome</keyword>
<accession>A0A4Y7RAZ1</accession>
<evidence type="ECO:0000313" key="2">
    <source>
        <dbReference type="Proteomes" id="UP000298324"/>
    </source>
</evidence>
<name>A0A4Y7RAZ1_9FIRM</name>
<proteinExistence type="predicted"/>
<dbReference type="Proteomes" id="UP000298324">
    <property type="component" value="Unassembled WGS sequence"/>
</dbReference>
<protein>
    <submittedName>
        <fullName evidence="1">Uncharacterized protein</fullName>
    </submittedName>
</protein>
<dbReference type="AlphaFoldDB" id="A0A4Y7RAZ1"/>
<comment type="caution">
    <text evidence="1">The sequence shown here is derived from an EMBL/GenBank/DDBJ whole genome shotgun (WGS) entry which is preliminary data.</text>
</comment>
<dbReference type="EMBL" id="QFGA01000002">
    <property type="protein sequence ID" value="TEB05873.1"/>
    <property type="molecule type" value="Genomic_DNA"/>
</dbReference>
<gene>
    <name evidence="1" type="ORF">Psch_02915</name>
</gene>
<sequence length="108" mass="12048">MIILTNEELQQLELDSFLPMGFMGVTSKATLSGYEMTLKVEPLLVEKIAEEYNKSSQETPVRIKILNTEFIIKGVETKPPYRLMLVTNGNADTLSDLIKAGLKVSTVK</sequence>